<organism evidence="2 3">
    <name type="scientific">Rubellicoccus peritrichatus</name>
    <dbReference type="NCBI Taxonomy" id="3080537"/>
    <lineage>
        <taxon>Bacteria</taxon>
        <taxon>Pseudomonadati</taxon>
        <taxon>Verrucomicrobiota</taxon>
        <taxon>Opitutia</taxon>
        <taxon>Puniceicoccales</taxon>
        <taxon>Cerasicoccaceae</taxon>
        <taxon>Rubellicoccus</taxon>
    </lineage>
</organism>
<evidence type="ECO:0000256" key="1">
    <source>
        <dbReference type="SAM" id="Phobius"/>
    </source>
</evidence>
<sequence length="230" mass="24779">MMNSKQKTFRQCLRRGFSMVELLAVIAIISVMAVLIGVALGGGNESVALGNAQRIASSIFQSARSVAVLKQTPTRVIIYGDNGSQTDPSKFLRYIGVVYDDPDTAAVDWVGVNAGTYLPEGVYFMPDSRPSSLVDATGGNMQSSNFNNSSSTDNISFPVRSGAAENFYYYEFDSNGMSENPGGTFVIHSGRKSGEDEVTVDNEFAVAGFAIRRIGGVTLFNDYEEIDALN</sequence>
<keyword evidence="1" id="KW-0812">Transmembrane</keyword>
<dbReference type="RefSeq" id="WP_317835936.1">
    <property type="nucleotide sequence ID" value="NZ_CP136920.1"/>
</dbReference>
<keyword evidence="1" id="KW-0472">Membrane</keyword>
<accession>A0AAQ3LCQ5</accession>
<dbReference type="KEGG" id="puo:RZN69_09825"/>
<dbReference type="InterPro" id="IPR045584">
    <property type="entry name" value="Pilin-like"/>
</dbReference>
<dbReference type="AlphaFoldDB" id="A0AAQ3LCQ5"/>
<gene>
    <name evidence="2" type="ORF">RZN69_09825</name>
</gene>
<proteinExistence type="predicted"/>
<dbReference type="Proteomes" id="UP001304300">
    <property type="component" value="Chromosome"/>
</dbReference>
<keyword evidence="1" id="KW-1133">Transmembrane helix</keyword>
<dbReference type="InterPro" id="IPR012902">
    <property type="entry name" value="N_methyl_site"/>
</dbReference>
<dbReference type="EMBL" id="CP136920">
    <property type="protein sequence ID" value="WOO43386.1"/>
    <property type="molecule type" value="Genomic_DNA"/>
</dbReference>
<feature type="transmembrane region" description="Helical" evidence="1">
    <location>
        <begin position="20"/>
        <end position="41"/>
    </location>
</feature>
<keyword evidence="3" id="KW-1185">Reference proteome</keyword>
<reference evidence="2 3" key="1">
    <citation type="submission" date="2023-10" db="EMBL/GenBank/DDBJ databases">
        <title>Rubellicoccus peritrichatus gen. nov., sp. nov., isolated from an algae of coral reef tank.</title>
        <authorList>
            <person name="Luo J."/>
        </authorList>
    </citation>
    <scope>NUCLEOTIDE SEQUENCE [LARGE SCALE GENOMIC DNA]</scope>
    <source>
        <strain evidence="2 3">CR14</strain>
    </source>
</reference>
<dbReference type="NCBIfam" id="TIGR02532">
    <property type="entry name" value="IV_pilin_GFxxxE"/>
    <property type="match status" value="1"/>
</dbReference>
<evidence type="ECO:0000313" key="3">
    <source>
        <dbReference type="Proteomes" id="UP001304300"/>
    </source>
</evidence>
<name>A0AAQ3LCQ5_9BACT</name>
<dbReference type="SUPFAM" id="SSF54523">
    <property type="entry name" value="Pili subunits"/>
    <property type="match status" value="1"/>
</dbReference>
<protein>
    <submittedName>
        <fullName evidence="2">Prepilin-type N-terminal cleavage/methylation domain-containing protein</fullName>
    </submittedName>
</protein>
<evidence type="ECO:0000313" key="2">
    <source>
        <dbReference type="EMBL" id="WOO43386.1"/>
    </source>
</evidence>